<dbReference type="GO" id="GO:0008270">
    <property type="term" value="F:zinc ion binding"/>
    <property type="evidence" value="ECO:0007669"/>
    <property type="project" value="InterPro"/>
</dbReference>
<dbReference type="PROSITE" id="PS00463">
    <property type="entry name" value="ZN2_CY6_FUNGAL_1"/>
    <property type="match status" value="1"/>
</dbReference>
<dbReference type="InterPro" id="IPR000719">
    <property type="entry name" value="Prot_kinase_dom"/>
</dbReference>
<dbReference type="SMART" id="SM00066">
    <property type="entry name" value="GAL4"/>
    <property type="match status" value="1"/>
</dbReference>
<dbReference type="Gene3D" id="1.10.510.10">
    <property type="entry name" value="Transferase(Phosphotransferase) domain 1"/>
    <property type="match status" value="1"/>
</dbReference>
<dbReference type="PROSITE" id="PS50048">
    <property type="entry name" value="ZN2_CY6_FUNGAL_2"/>
    <property type="match status" value="1"/>
</dbReference>
<dbReference type="EMBL" id="JAEVFJ010000053">
    <property type="protein sequence ID" value="KAH8080722.1"/>
    <property type="molecule type" value="Genomic_DNA"/>
</dbReference>
<dbReference type="PRINTS" id="PR00109">
    <property type="entry name" value="TYRKINASE"/>
</dbReference>
<evidence type="ECO:0000313" key="5">
    <source>
        <dbReference type="Proteomes" id="UP000813824"/>
    </source>
</evidence>
<dbReference type="OrthoDB" id="2795153at2759"/>
<accession>A0A8K0UEE3</accession>
<dbReference type="GO" id="GO:0005524">
    <property type="term" value="F:ATP binding"/>
    <property type="evidence" value="ECO:0007669"/>
    <property type="project" value="InterPro"/>
</dbReference>
<proteinExistence type="predicted"/>
<evidence type="ECO:0000259" key="2">
    <source>
        <dbReference type="PROSITE" id="PS50011"/>
    </source>
</evidence>
<evidence type="ECO:0000313" key="4">
    <source>
        <dbReference type="EMBL" id="KAH8080722.1"/>
    </source>
</evidence>
<evidence type="ECO:0000256" key="1">
    <source>
        <dbReference type="SAM" id="MobiDB-lite"/>
    </source>
</evidence>
<dbReference type="SUPFAM" id="SSF57701">
    <property type="entry name" value="Zn2/Cys6 DNA-binding domain"/>
    <property type="match status" value="1"/>
</dbReference>
<sequence length="596" mass="65485">MDSYQYLLDGVDTVASSRTQSSRPVCVECHRRHSSCDGHAPCGTCLKKGTYSRCDYIYPLSDEKWKHGSGASQKDINLAHSKFSALLSQITCPISMNENNAPYHHITGLVVDAMRSKRGAEVLMSFRGEHAERIMDWLQTCIANPCPPLCISSAAPDYQHVLLRLLVKLSKVSGVLPHCLFLYGIVCPNRDSVTGGGFADIFRGTYGAQHVALKRLRVFKSDLDLEKSRSALCAEALVWQHLRHQHILPFLGVDINVFAPYHCMVSPWMENGNIMQCISSLSEKQVNLPFNRWIRQIAQGLAYLHDQHVVHGDLRGANILIDGSMDVQLCDFGLAMFADSTTASWGSAGGGAVRWLAPEVLKGSRPTFKSDTYAFGCVCLEVYTRKHPFAEINSDAQVVARVLQGARPEKPAQVGRYQTGFWNLVKTCWNEDPYDRPDASFLEKTLESQNDGILVADYDLVFTPNLGRPRSSSSPLSSRDSPKEDAYSSFSPASYRPTSVLKSNFGSPFTDADFSPADSSFGVVSLPTSSKHASPENSVPIGKRMGRRTFTTSPLVRPSPMSGSPFTMISSSAGSLPVAIAASKPSSFDSYERAMI</sequence>
<feature type="domain" description="Protein kinase" evidence="2">
    <location>
        <begin position="187"/>
        <end position="454"/>
    </location>
</feature>
<dbReference type="AlphaFoldDB" id="A0A8K0UEE3"/>
<name>A0A8K0UEE3_9AGAR</name>
<dbReference type="InterPro" id="IPR051681">
    <property type="entry name" value="Ser/Thr_Kinases-Pseudokinases"/>
</dbReference>
<gene>
    <name evidence="4" type="ORF">BXZ70DRAFT_638598</name>
</gene>
<dbReference type="PROSITE" id="PS00109">
    <property type="entry name" value="PROTEIN_KINASE_TYR"/>
    <property type="match status" value="1"/>
</dbReference>
<dbReference type="Pfam" id="PF07714">
    <property type="entry name" value="PK_Tyr_Ser-Thr"/>
    <property type="match status" value="1"/>
</dbReference>
<dbReference type="GO" id="GO:0004674">
    <property type="term" value="F:protein serine/threonine kinase activity"/>
    <property type="evidence" value="ECO:0007669"/>
    <property type="project" value="TreeGrafter"/>
</dbReference>
<dbReference type="InterPro" id="IPR008266">
    <property type="entry name" value="Tyr_kinase_AS"/>
</dbReference>
<dbReference type="InterPro" id="IPR001245">
    <property type="entry name" value="Ser-Thr/Tyr_kinase_cat_dom"/>
</dbReference>
<dbReference type="PANTHER" id="PTHR44329">
    <property type="entry name" value="SERINE/THREONINE-PROTEIN KINASE TNNI3K-RELATED"/>
    <property type="match status" value="1"/>
</dbReference>
<dbReference type="InterPro" id="IPR036864">
    <property type="entry name" value="Zn2-C6_fun-type_DNA-bd_sf"/>
</dbReference>
<dbReference type="InterPro" id="IPR011009">
    <property type="entry name" value="Kinase-like_dom_sf"/>
</dbReference>
<dbReference type="SUPFAM" id="SSF56112">
    <property type="entry name" value="Protein kinase-like (PK-like)"/>
    <property type="match status" value="1"/>
</dbReference>
<dbReference type="Pfam" id="PF00172">
    <property type="entry name" value="Zn_clus"/>
    <property type="match status" value="1"/>
</dbReference>
<comment type="caution">
    <text evidence="4">The sequence shown here is derived from an EMBL/GenBank/DDBJ whole genome shotgun (WGS) entry which is preliminary data.</text>
</comment>
<dbReference type="InterPro" id="IPR001138">
    <property type="entry name" value="Zn2Cys6_DnaBD"/>
</dbReference>
<keyword evidence="4" id="KW-0418">Kinase</keyword>
<dbReference type="GO" id="GO:0000981">
    <property type="term" value="F:DNA-binding transcription factor activity, RNA polymerase II-specific"/>
    <property type="evidence" value="ECO:0007669"/>
    <property type="project" value="InterPro"/>
</dbReference>
<dbReference type="PROSITE" id="PS50011">
    <property type="entry name" value="PROTEIN_KINASE_DOM"/>
    <property type="match status" value="1"/>
</dbReference>
<organism evidence="4 5">
    <name type="scientific">Cristinia sonorae</name>
    <dbReference type="NCBI Taxonomy" id="1940300"/>
    <lineage>
        <taxon>Eukaryota</taxon>
        <taxon>Fungi</taxon>
        <taxon>Dikarya</taxon>
        <taxon>Basidiomycota</taxon>
        <taxon>Agaricomycotina</taxon>
        <taxon>Agaricomycetes</taxon>
        <taxon>Agaricomycetidae</taxon>
        <taxon>Agaricales</taxon>
        <taxon>Pleurotineae</taxon>
        <taxon>Stephanosporaceae</taxon>
        <taxon>Cristinia</taxon>
    </lineage>
</organism>
<dbReference type="Proteomes" id="UP000813824">
    <property type="component" value="Unassembled WGS sequence"/>
</dbReference>
<dbReference type="CDD" id="cd00067">
    <property type="entry name" value="GAL4"/>
    <property type="match status" value="1"/>
</dbReference>
<feature type="compositionally biased region" description="Low complexity" evidence="1">
    <location>
        <begin position="468"/>
        <end position="479"/>
    </location>
</feature>
<keyword evidence="4" id="KW-0808">Transferase</keyword>
<reference evidence="4" key="1">
    <citation type="journal article" date="2021" name="New Phytol.">
        <title>Evolutionary innovations through gain and loss of genes in the ectomycorrhizal Boletales.</title>
        <authorList>
            <person name="Wu G."/>
            <person name="Miyauchi S."/>
            <person name="Morin E."/>
            <person name="Kuo A."/>
            <person name="Drula E."/>
            <person name="Varga T."/>
            <person name="Kohler A."/>
            <person name="Feng B."/>
            <person name="Cao Y."/>
            <person name="Lipzen A."/>
            <person name="Daum C."/>
            <person name="Hundley H."/>
            <person name="Pangilinan J."/>
            <person name="Johnson J."/>
            <person name="Barry K."/>
            <person name="LaButti K."/>
            <person name="Ng V."/>
            <person name="Ahrendt S."/>
            <person name="Min B."/>
            <person name="Choi I.G."/>
            <person name="Park H."/>
            <person name="Plett J.M."/>
            <person name="Magnuson J."/>
            <person name="Spatafora J.W."/>
            <person name="Nagy L.G."/>
            <person name="Henrissat B."/>
            <person name="Grigoriev I.V."/>
            <person name="Yang Z.L."/>
            <person name="Xu J."/>
            <person name="Martin F.M."/>
        </authorList>
    </citation>
    <scope>NUCLEOTIDE SEQUENCE</scope>
    <source>
        <strain evidence="4">KKN 215</strain>
    </source>
</reference>
<feature type="domain" description="Zn(2)-C6 fungal-type" evidence="3">
    <location>
        <begin position="25"/>
        <end position="56"/>
    </location>
</feature>
<keyword evidence="5" id="KW-1185">Reference proteome</keyword>
<feature type="region of interest" description="Disordered" evidence="1">
    <location>
        <begin position="468"/>
        <end position="492"/>
    </location>
</feature>
<protein>
    <submittedName>
        <fullName evidence="4">Kinase-like domain-containing protein</fullName>
    </submittedName>
</protein>
<evidence type="ECO:0000259" key="3">
    <source>
        <dbReference type="PROSITE" id="PS50048"/>
    </source>
</evidence>